<dbReference type="Pfam" id="PF13305">
    <property type="entry name" value="TetR_C_33"/>
    <property type="match status" value="1"/>
</dbReference>
<dbReference type="InterPro" id="IPR025996">
    <property type="entry name" value="MT1864/Rv1816-like_C"/>
</dbReference>
<evidence type="ECO:0000313" key="7">
    <source>
        <dbReference type="Proteomes" id="UP000619260"/>
    </source>
</evidence>
<evidence type="ECO:0000256" key="3">
    <source>
        <dbReference type="ARBA" id="ARBA00023163"/>
    </source>
</evidence>
<name>A0A8J4DQL1_9ACTN</name>
<dbReference type="EMBL" id="BOPF01000008">
    <property type="protein sequence ID" value="GIJ45838.1"/>
    <property type="molecule type" value="Genomic_DNA"/>
</dbReference>
<dbReference type="AlphaFoldDB" id="A0A8J4DQL1"/>
<feature type="DNA-binding region" description="H-T-H motif" evidence="4">
    <location>
        <begin position="39"/>
        <end position="58"/>
    </location>
</feature>
<keyword evidence="7" id="KW-1185">Reference proteome</keyword>
<dbReference type="Proteomes" id="UP000619260">
    <property type="component" value="Unassembled WGS sequence"/>
</dbReference>
<dbReference type="RefSeq" id="WP_203899374.1">
    <property type="nucleotide sequence ID" value="NZ_BOPF01000008.1"/>
</dbReference>
<dbReference type="Pfam" id="PF00440">
    <property type="entry name" value="TetR_N"/>
    <property type="match status" value="1"/>
</dbReference>
<comment type="caution">
    <text evidence="6">The sequence shown here is derived from an EMBL/GenBank/DDBJ whole genome shotgun (WGS) entry which is preliminary data.</text>
</comment>
<gene>
    <name evidence="6" type="ORF">Val02_27240</name>
</gene>
<dbReference type="GO" id="GO:0000976">
    <property type="term" value="F:transcription cis-regulatory region binding"/>
    <property type="evidence" value="ECO:0007669"/>
    <property type="project" value="TreeGrafter"/>
</dbReference>
<dbReference type="InterPro" id="IPR050109">
    <property type="entry name" value="HTH-type_TetR-like_transc_reg"/>
</dbReference>
<dbReference type="Gene3D" id="1.10.357.10">
    <property type="entry name" value="Tetracycline Repressor, domain 2"/>
    <property type="match status" value="1"/>
</dbReference>
<keyword evidence="3" id="KW-0804">Transcription</keyword>
<evidence type="ECO:0000259" key="5">
    <source>
        <dbReference type="PROSITE" id="PS50977"/>
    </source>
</evidence>
<dbReference type="SUPFAM" id="SSF46689">
    <property type="entry name" value="Homeodomain-like"/>
    <property type="match status" value="1"/>
</dbReference>
<evidence type="ECO:0000256" key="1">
    <source>
        <dbReference type="ARBA" id="ARBA00023015"/>
    </source>
</evidence>
<dbReference type="PANTHER" id="PTHR30055:SF243">
    <property type="entry name" value="HTH-TYPE TRANSCRIPTIONAL REGULATOR RV1816"/>
    <property type="match status" value="1"/>
</dbReference>
<keyword evidence="2 4" id="KW-0238">DNA-binding</keyword>
<evidence type="ECO:0000313" key="6">
    <source>
        <dbReference type="EMBL" id="GIJ45838.1"/>
    </source>
</evidence>
<sequence length="240" mass="26467">MTSATTGPSRRERLRAATVAEILTTAHRLLVTDGPTAVTLRAISREMGMTAPALYRYYPSLEDLMEHLRAQLSDECTAYIAAEMDKAGPVDSPGRLYQGARAFRTWSKAHPIEFAEIFAAHEHGAGDGHPEDGPSHEAGMRFAAVFLNEFIALWQRQRFPIAEHVSEELRVQLQPFLDQFGVPLPVGALQVFLSAWIRLYGAVALEIFGHLHFGIADVTPVFEAELADVAARLGVEYQAP</sequence>
<feature type="domain" description="HTH tetR-type" evidence="5">
    <location>
        <begin position="16"/>
        <end position="76"/>
    </location>
</feature>
<accession>A0A8J4DQL1</accession>
<dbReference type="SUPFAM" id="SSF48498">
    <property type="entry name" value="Tetracyclin repressor-like, C-terminal domain"/>
    <property type="match status" value="1"/>
</dbReference>
<organism evidence="6 7">
    <name type="scientific">Virgisporangium aliadipatigenens</name>
    <dbReference type="NCBI Taxonomy" id="741659"/>
    <lineage>
        <taxon>Bacteria</taxon>
        <taxon>Bacillati</taxon>
        <taxon>Actinomycetota</taxon>
        <taxon>Actinomycetes</taxon>
        <taxon>Micromonosporales</taxon>
        <taxon>Micromonosporaceae</taxon>
        <taxon>Virgisporangium</taxon>
    </lineage>
</organism>
<dbReference type="PROSITE" id="PS50977">
    <property type="entry name" value="HTH_TETR_2"/>
    <property type="match status" value="1"/>
</dbReference>
<proteinExistence type="predicted"/>
<protein>
    <submittedName>
        <fullName evidence="6">TetR family transcriptional regulator</fullName>
    </submittedName>
</protein>
<reference evidence="6" key="1">
    <citation type="submission" date="2021-01" db="EMBL/GenBank/DDBJ databases">
        <title>Whole genome shotgun sequence of Virgisporangium aliadipatigenens NBRC 105644.</title>
        <authorList>
            <person name="Komaki H."/>
            <person name="Tamura T."/>
        </authorList>
    </citation>
    <scope>NUCLEOTIDE SEQUENCE</scope>
    <source>
        <strain evidence="6">NBRC 105644</strain>
    </source>
</reference>
<keyword evidence="1" id="KW-0805">Transcription regulation</keyword>
<evidence type="ECO:0000256" key="4">
    <source>
        <dbReference type="PROSITE-ProRule" id="PRU00335"/>
    </source>
</evidence>
<dbReference type="PANTHER" id="PTHR30055">
    <property type="entry name" value="HTH-TYPE TRANSCRIPTIONAL REGULATOR RUTR"/>
    <property type="match status" value="1"/>
</dbReference>
<dbReference type="GO" id="GO:0003700">
    <property type="term" value="F:DNA-binding transcription factor activity"/>
    <property type="evidence" value="ECO:0007669"/>
    <property type="project" value="TreeGrafter"/>
</dbReference>
<dbReference type="InterPro" id="IPR036271">
    <property type="entry name" value="Tet_transcr_reg_TetR-rel_C_sf"/>
</dbReference>
<dbReference type="InterPro" id="IPR001647">
    <property type="entry name" value="HTH_TetR"/>
</dbReference>
<dbReference type="InterPro" id="IPR009057">
    <property type="entry name" value="Homeodomain-like_sf"/>
</dbReference>
<evidence type="ECO:0000256" key="2">
    <source>
        <dbReference type="ARBA" id="ARBA00023125"/>
    </source>
</evidence>